<dbReference type="EMBL" id="VOBQ01000018">
    <property type="protein sequence ID" value="TWO68655.1"/>
    <property type="molecule type" value="Genomic_DNA"/>
</dbReference>
<dbReference type="Gene3D" id="1.10.10.990">
    <property type="match status" value="1"/>
</dbReference>
<dbReference type="Gene3D" id="1.10.10.160">
    <property type="match status" value="1"/>
</dbReference>
<organism evidence="12 13">
    <name type="scientific">Caenimonas sedimenti</name>
    <dbReference type="NCBI Taxonomy" id="2596921"/>
    <lineage>
        <taxon>Bacteria</taxon>
        <taxon>Pseudomonadati</taxon>
        <taxon>Pseudomonadota</taxon>
        <taxon>Betaproteobacteria</taxon>
        <taxon>Burkholderiales</taxon>
        <taxon>Comamonadaceae</taxon>
        <taxon>Caenimonas</taxon>
    </lineage>
</organism>
<dbReference type="PIRSF" id="PIRSF000980">
    <property type="entry name" value="RecC"/>
    <property type="match status" value="1"/>
</dbReference>
<protein>
    <recommendedName>
        <fullName evidence="10">RecBCD enzyme subunit RecC</fullName>
    </recommendedName>
    <alternativeName>
        <fullName evidence="10">Exonuclease V subunit RecC</fullName>
        <shortName evidence="10">ExoV subunit RecC</shortName>
    </alternativeName>
    <alternativeName>
        <fullName evidence="10">Helicase/nuclease RecBCD subunit RecC</fullName>
    </alternativeName>
</protein>
<evidence type="ECO:0000256" key="6">
    <source>
        <dbReference type="ARBA" id="ARBA00022839"/>
    </source>
</evidence>
<evidence type="ECO:0000313" key="12">
    <source>
        <dbReference type="EMBL" id="TWO68655.1"/>
    </source>
</evidence>
<dbReference type="Pfam" id="PF17946">
    <property type="entry name" value="RecC_C"/>
    <property type="match status" value="1"/>
</dbReference>
<evidence type="ECO:0000256" key="2">
    <source>
        <dbReference type="ARBA" id="ARBA00022741"/>
    </source>
</evidence>
<keyword evidence="6 10" id="KW-0269">Exonuclease</keyword>
<keyword evidence="13" id="KW-1185">Reference proteome</keyword>
<dbReference type="Proteomes" id="UP000318199">
    <property type="component" value="Unassembled WGS sequence"/>
</dbReference>
<evidence type="ECO:0000313" key="13">
    <source>
        <dbReference type="Proteomes" id="UP000318199"/>
    </source>
</evidence>
<dbReference type="HAMAP" id="MF_01486">
    <property type="entry name" value="RecC"/>
    <property type="match status" value="1"/>
</dbReference>
<evidence type="ECO:0000256" key="5">
    <source>
        <dbReference type="ARBA" id="ARBA00022806"/>
    </source>
</evidence>
<accession>A0A562ZK18</accession>
<evidence type="ECO:0000256" key="3">
    <source>
        <dbReference type="ARBA" id="ARBA00022763"/>
    </source>
</evidence>
<dbReference type="PANTHER" id="PTHR30591">
    <property type="entry name" value="RECBCD ENZYME SUBUNIT RECC"/>
    <property type="match status" value="1"/>
</dbReference>
<dbReference type="PANTHER" id="PTHR30591:SF1">
    <property type="entry name" value="RECBCD ENZYME SUBUNIT RECC"/>
    <property type="match status" value="1"/>
</dbReference>
<keyword evidence="4 10" id="KW-0378">Hydrolase</keyword>
<dbReference type="AlphaFoldDB" id="A0A562ZK18"/>
<keyword evidence="3 10" id="KW-0227">DNA damage</keyword>
<dbReference type="Gene3D" id="3.40.50.10930">
    <property type="match status" value="1"/>
</dbReference>
<name>A0A562ZK18_9BURK</name>
<dbReference type="GO" id="GO:0009338">
    <property type="term" value="C:exodeoxyribonuclease V complex"/>
    <property type="evidence" value="ECO:0007669"/>
    <property type="project" value="InterPro"/>
</dbReference>
<dbReference type="InterPro" id="IPR011335">
    <property type="entry name" value="Restrct_endonuc-II-like"/>
</dbReference>
<keyword evidence="8 10" id="KW-0238">DNA-binding</keyword>
<comment type="subunit">
    <text evidence="10">Heterotrimer of RecB, RecC and RecD. All subunits contribute to DNA-binding.</text>
</comment>
<comment type="caution">
    <text evidence="12">The sequence shown here is derived from an EMBL/GenBank/DDBJ whole genome shotgun (WGS) entry which is preliminary data.</text>
</comment>
<proteinExistence type="inferred from homology"/>
<evidence type="ECO:0000256" key="1">
    <source>
        <dbReference type="ARBA" id="ARBA00022722"/>
    </source>
</evidence>
<comment type="miscellaneous">
    <text evidence="10">In the RecBCD complex, RecB has a slow 3'-5' helicase, an exonuclease activity and loads RecA onto ssDNA, RecD has a fast 5'-3' helicase activity, while RecC stimulates the ATPase and processivity of the RecB helicase and contributes to recognition of the Chi site.</text>
</comment>
<dbReference type="Pfam" id="PF04257">
    <property type="entry name" value="Exonuc_V_gamma"/>
    <property type="match status" value="1"/>
</dbReference>
<keyword evidence="2 10" id="KW-0547">Nucleotide-binding</keyword>
<dbReference type="SUPFAM" id="SSF52540">
    <property type="entry name" value="P-loop containing nucleoside triphosphate hydrolases"/>
    <property type="match status" value="2"/>
</dbReference>
<sequence length="1182" mass="131389">MSASHISLPSGFMVVHGNHPESLRELMLAWMARHPLGPLEDEVVLVQSNGIAQWLKLALAADPAQGGVGIAAAVQTKLPSQGLWEAYRQVLGRDAVPATSAFDKSRLVWRLMRLLPALLGEAEFVPLQRFLVKDPDCRKRHQLAMRVADLFDQYQVYRADWLGEWAVGRDVVTGKGGAGGGLDSSLRWNDIPGDLRWQPRLWRELLKDVGPEGAASSRAEVHRRFIEKCQAAGDDERPKGLPRRITVFGVSSLPQQSLEVLAALARWTQVLLCVHNPCEHDWSHIVADQHLLRASRTRRKRRDQGASNSKEVEPELLHLQAQPLLAAWGRQGRDFIRLLDAHDERESYEPRFTAAGLRIDHFEANAADTLLRQLQDDIRDLRPLGETQTRWPAVNEKSDRSLAFHITHGPQREVEVLHDQLLHAFAHDPTLTPRDVIVMVPDIATYAAHVQAVFGQLARDDARYIPFNVADQTQRQQDPLLGALEQLLNLPEARVSASDVIDLLEVPALRASFGIAEVQLPLLHRWIAAAGVRWGLHEEHRAHLELPAGLAQNTWAFGLKRMLLGYAVGGGEPWQDIEPLDEIGGLDAALLGPLVRLVDALDALWREIGQSAAPASWFTRLKGLLQTFFQADDGSDDGFTLMRLHGALDEWMDACEAAALEDELPLAVVREHWLSRMEPSGLNQAFLSGGVTFASLMPMRAIPFRRVALLGMNDGDYPRSRIPMDFDLMAGDFRPGDRSRREDDRYLFLEALLSARDHLHVSWVGRSIHDNESRPPSVLVAQLRDHLAAGWRLQGVDDPAQAGEALLRALTTEHRLQPFHPAYFEGKVPGLFSYAREWRASWAQPDALQDDALHAALPVRVRETPLNLRLLGDFARSPVRSFLRERLGVDLREDDVVGQDHEPFDLDGLANWQLQDDLIQAQRAAVDAGAPREPALQARLAAFERRGDLPVGAFAARVREELAAPMEKLFGEYQKELAAWPATLPDEAVTITFAECEPPLALDDWLTGLRRNAKGERARLVLESSGLVKDKRWRVERLLPPWVAHLAGQLGGHALTTTVLSKAGSATFPPLATEDVERHWNALLAAFQDGMRRPLPFAPQAAYAFLRAGGAEAGEAAYEAARKAYEGNDFDNAGEAAMQPHLARAFPEFGALWAGDEFMHWAEVLLAPMLEALGDPPKGDSA</sequence>
<dbReference type="SUPFAM" id="SSF52980">
    <property type="entry name" value="Restriction endonuclease-like"/>
    <property type="match status" value="1"/>
</dbReference>
<comment type="function">
    <text evidence="10">A helicase/nuclease that prepares dsDNA breaks (DSB) for recombinational DNA repair. Binds to DSBs and unwinds DNA via a highly rapid and processive ATP-dependent bidirectional helicase activity. Unwinds dsDNA until it encounters a Chi (crossover hotspot instigator) sequence from the 3' direction. Cuts ssDNA a few nucleotides 3' to the Chi site. The properties and activities of the enzyme are changed at Chi. The Chi-altered holoenzyme produces a long 3'-ssDNA overhang and facilitates RecA-binding to the ssDNA for homologous DNA recombination and repair. Holoenzyme degrades any linearized DNA that is unable to undergo homologous recombination. In the holoenzyme this subunit recognizes the wild-type Chi sequence, and when added to isolated RecB increases its ATP-dependent helicase processivity.</text>
</comment>
<keyword evidence="9 10" id="KW-0234">DNA repair</keyword>
<evidence type="ECO:0000256" key="8">
    <source>
        <dbReference type="ARBA" id="ARBA00023125"/>
    </source>
</evidence>
<evidence type="ECO:0000256" key="9">
    <source>
        <dbReference type="ARBA" id="ARBA00023204"/>
    </source>
</evidence>
<dbReference type="NCBIfam" id="TIGR01450">
    <property type="entry name" value="recC"/>
    <property type="match status" value="1"/>
</dbReference>
<dbReference type="InterPro" id="IPR041500">
    <property type="entry name" value="RecC_C"/>
</dbReference>
<dbReference type="InterPro" id="IPR006697">
    <property type="entry name" value="RecC"/>
</dbReference>
<evidence type="ECO:0000259" key="11">
    <source>
        <dbReference type="Pfam" id="PF17946"/>
    </source>
</evidence>
<dbReference type="GO" id="GO:0003677">
    <property type="term" value="F:DNA binding"/>
    <property type="evidence" value="ECO:0007669"/>
    <property type="project" value="UniProtKB-UniRule"/>
</dbReference>
<dbReference type="GO" id="GO:0000724">
    <property type="term" value="P:double-strand break repair via homologous recombination"/>
    <property type="evidence" value="ECO:0007669"/>
    <property type="project" value="UniProtKB-UniRule"/>
</dbReference>
<feature type="domain" description="RecC C-terminal" evidence="11">
    <location>
        <begin position="864"/>
        <end position="1109"/>
    </location>
</feature>
<dbReference type="InterPro" id="IPR027417">
    <property type="entry name" value="P-loop_NTPase"/>
</dbReference>
<dbReference type="OrthoDB" id="9762834at2"/>
<gene>
    <name evidence="10 12" type="primary">recC</name>
    <name evidence="12" type="ORF">FN976_21845</name>
</gene>
<keyword evidence="1 10" id="KW-0540">Nuclease</keyword>
<dbReference type="RefSeq" id="WP_145895199.1">
    <property type="nucleotide sequence ID" value="NZ_VOBQ01000018.1"/>
</dbReference>
<dbReference type="Gene3D" id="3.40.50.300">
    <property type="entry name" value="P-loop containing nucleotide triphosphate hydrolases"/>
    <property type="match status" value="2"/>
</dbReference>
<evidence type="ECO:0000256" key="7">
    <source>
        <dbReference type="ARBA" id="ARBA00022840"/>
    </source>
</evidence>
<dbReference type="GO" id="GO:0005524">
    <property type="term" value="F:ATP binding"/>
    <property type="evidence" value="ECO:0007669"/>
    <property type="project" value="UniProtKB-UniRule"/>
</dbReference>
<dbReference type="GO" id="GO:0003678">
    <property type="term" value="F:DNA helicase activity"/>
    <property type="evidence" value="ECO:0007669"/>
    <property type="project" value="UniProtKB-UniRule"/>
</dbReference>
<keyword evidence="7 10" id="KW-0067">ATP-binding</keyword>
<dbReference type="GO" id="GO:0008854">
    <property type="term" value="F:exodeoxyribonuclease V activity"/>
    <property type="evidence" value="ECO:0007669"/>
    <property type="project" value="InterPro"/>
</dbReference>
<reference evidence="12 13" key="1">
    <citation type="submission" date="2019-07" db="EMBL/GenBank/DDBJ databases">
        <title>Caenimonas sedimenti sp. nov., isolated from activated sludge.</title>
        <authorList>
            <person name="Xu J."/>
        </authorList>
    </citation>
    <scope>NUCLEOTIDE SEQUENCE [LARGE SCALE GENOMIC DNA]</scope>
    <source>
        <strain evidence="12 13">HX-9-20</strain>
    </source>
</reference>
<dbReference type="InterPro" id="IPR013986">
    <property type="entry name" value="DExx_box_DNA_helicase_dom_sf"/>
</dbReference>
<evidence type="ECO:0000256" key="10">
    <source>
        <dbReference type="HAMAP-Rule" id="MF_01486"/>
    </source>
</evidence>
<evidence type="ECO:0000256" key="4">
    <source>
        <dbReference type="ARBA" id="ARBA00022801"/>
    </source>
</evidence>
<keyword evidence="5 10" id="KW-0347">Helicase</keyword>
<comment type="similarity">
    <text evidence="10">Belongs to the RecC family.</text>
</comment>